<gene>
    <name evidence="1" type="ORF">Lqua_0832</name>
    <name evidence="2" type="ORF">NCTC12376_01013</name>
</gene>
<dbReference type="EMBL" id="UGOW01000001">
    <property type="protein sequence ID" value="STY17219.1"/>
    <property type="molecule type" value="Genomic_DNA"/>
</dbReference>
<dbReference type="Proteomes" id="UP000054639">
    <property type="component" value="Unassembled WGS sequence"/>
</dbReference>
<dbReference type="SUPFAM" id="SSF47954">
    <property type="entry name" value="Cyclin-like"/>
    <property type="match status" value="1"/>
</dbReference>
<name>A0A378KSQ9_9GAMM</name>
<dbReference type="OrthoDB" id="5654096at2"/>
<dbReference type="STRING" id="45072.Lqua_0832"/>
<evidence type="ECO:0000313" key="1">
    <source>
        <dbReference type="EMBL" id="KTD52999.1"/>
    </source>
</evidence>
<evidence type="ECO:0000313" key="3">
    <source>
        <dbReference type="Proteomes" id="UP000054639"/>
    </source>
</evidence>
<reference evidence="1 3" key="1">
    <citation type="submission" date="2015-11" db="EMBL/GenBank/DDBJ databases">
        <title>Genomic analysis of 38 Legionella species identifies large and diverse effector repertoires.</title>
        <authorList>
            <person name="Burstein D."/>
            <person name="Amaro F."/>
            <person name="Zusman T."/>
            <person name="Lifshitz Z."/>
            <person name="Cohen O."/>
            <person name="Gilbert J.A."/>
            <person name="Pupko T."/>
            <person name="Shuman H.A."/>
            <person name="Segal G."/>
        </authorList>
    </citation>
    <scope>NUCLEOTIDE SEQUENCE [LARGE SCALE GENOMIC DNA]</scope>
    <source>
        <strain evidence="1 3">ATCC 49507</strain>
    </source>
</reference>
<dbReference type="PANTHER" id="PTHR15615:SF108">
    <property type="entry name" value="PROTEIN CNPPD1"/>
    <property type="match status" value="1"/>
</dbReference>
<dbReference type="InterPro" id="IPR013922">
    <property type="entry name" value="Cyclin_PHO80-like"/>
</dbReference>
<keyword evidence="3" id="KW-1185">Reference proteome</keyword>
<dbReference type="InterPro" id="IPR036915">
    <property type="entry name" value="Cyclin-like_sf"/>
</dbReference>
<protein>
    <submittedName>
        <fullName evidence="2">Cyclin</fullName>
    </submittedName>
</protein>
<dbReference type="RefSeq" id="WP_058473017.1">
    <property type="nucleotide sequence ID" value="NZ_CAAAIL010000018.1"/>
</dbReference>
<dbReference type="AlphaFoldDB" id="A0A378KSQ9"/>
<reference evidence="2 4" key="2">
    <citation type="submission" date="2018-06" db="EMBL/GenBank/DDBJ databases">
        <authorList>
            <consortium name="Pathogen Informatics"/>
            <person name="Doyle S."/>
        </authorList>
    </citation>
    <scope>NUCLEOTIDE SEQUENCE [LARGE SCALE GENOMIC DNA]</scope>
    <source>
        <strain evidence="2 4">NCTC12376</strain>
    </source>
</reference>
<dbReference type="Proteomes" id="UP000254230">
    <property type="component" value="Unassembled WGS sequence"/>
</dbReference>
<dbReference type="EMBL" id="LNYR01000006">
    <property type="protein sequence ID" value="KTD52999.1"/>
    <property type="molecule type" value="Genomic_DNA"/>
</dbReference>
<proteinExistence type="predicted"/>
<evidence type="ECO:0000313" key="2">
    <source>
        <dbReference type="EMBL" id="STY17219.1"/>
    </source>
</evidence>
<dbReference type="GO" id="GO:0019901">
    <property type="term" value="F:protein kinase binding"/>
    <property type="evidence" value="ECO:0007669"/>
    <property type="project" value="InterPro"/>
</dbReference>
<dbReference type="PANTHER" id="PTHR15615">
    <property type="match status" value="1"/>
</dbReference>
<accession>A0A378KSQ9</accession>
<evidence type="ECO:0000313" key="4">
    <source>
        <dbReference type="Proteomes" id="UP000254230"/>
    </source>
</evidence>
<dbReference type="Gene3D" id="1.10.472.10">
    <property type="entry name" value="Cyclin-like"/>
    <property type="match status" value="1"/>
</dbReference>
<dbReference type="Pfam" id="PF08613">
    <property type="entry name" value="Cyclin"/>
    <property type="match status" value="1"/>
</dbReference>
<sequence length="191" mass="22136">MKFFFSKDKKIQTVPATEIPKISDISTSFLIETIASLLMNSVITHHAESYREDEYTGKSKPPITIEHYLLRFCTYLINEPSIYILLVIYLNKYLEKVPDASLNEMNVHRLTACSLLLAYKQLMDLRFDNLFVSRVAGVSLSELNLLEINFLKILDFETHVPIKDFEKCYQRLYEHALYVKLEQSNSVSPSA</sequence>
<organism evidence="2 4">
    <name type="scientific">Legionella quateirensis</name>
    <dbReference type="NCBI Taxonomy" id="45072"/>
    <lineage>
        <taxon>Bacteria</taxon>
        <taxon>Pseudomonadati</taxon>
        <taxon>Pseudomonadota</taxon>
        <taxon>Gammaproteobacteria</taxon>
        <taxon>Legionellales</taxon>
        <taxon>Legionellaceae</taxon>
        <taxon>Legionella</taxon>
    </lineage>
</organism>